<feature type="region of interest" description="Disordered" evidence="10">
    <location>
        <begin position="189"/>
        <end position="210"/>
    </location>
</feature>
<dbReference type="eggNOG" id="ENOG502S1U0">
    <property type="taxonomic scope" value="Eukaryota"/>
</dbReference>
<keyword evidence="5" id="KW-0493">Microtubule</keyword>
<dbReference type="PANTHER" id="PTHR31570:SF1">
    <property type="entry name" value="HAUS AUGMIN-LIKE COMPLEX SUBUNIT 1"/>
    <property type="match status" value="1"/>
</dbReference>
<name>A0A1C1CWR0_9EURO</name>
<keyword evidence="9" id="KW-0131">Cell cycle</keyword>
<dbReference type="Proteomes" id="UP000094526">
    <property type="component" value="Unassembled WGS sequence"/>
</dbReference>
<feature type="compositionally biased region" description="Polar residues" evidence="10">
    <location>
        <begin position="259"/>
        <end position="275"/>
    </location>
</feature>
<feature type="region of interest" description="Disordered" evidence="10">
    <location>
        <begin position="253"/>
        <end position="276"/>
    </location>
</feature>
<dbReference type="AlphaFoldDB" id="A0A1C1CWR0"/>
<keyword evidence="3" id="KW-0963">Cytoplasm</keyword>
<dbReference type="InterPro" id="IPR026243">
    <property type="entry name" value="HAUS1"/>
</dbReference>
<evidence type="ECO:0000256" key="4">
    <source>
        <dbReference type="ARBA" id="ARBA00022618"/>
    </source>
</evidence>
<keyword evidence="8" id="KW-0206">Cytoskeleton</keyword>
<evidence type="ECO:0000313" key="12">
    <source>
        <dbReference type="Proteomes" id="UP000094526"/>
    </source>
</evidence>
<comment type="caution">
    <text evidence="11">The sequence shown here is derived from an EMBL/GenBank/DDBJ whole genome shotgun (WGS) entry which is preliminary data.</text>
</comment>
<sequence length="330" mass="36275">MEASPSKARAQAIESQSWSIVLSWLSDLYHPSPVPAFERNATTLRAFQSLMAKNVAADRLQELLFDAKCEELAISQRDRMQRARGQGPTGHNATSLLPLLENSLSGAGKDSLESLARSAVLLGCCSPPSSSQSESIIDSLPARIVDLSRLTFRLEDHVSSVETLTSDLQAQTTETLHHLSAMRARVAQLSNPEDPADSRPSTPSHASSIGLTTTDYSQLHAQTLQHQRETKQLQLKSVEYKARIDALDRQLATTEGAAPSSSSGVTSTAALVSKQQDLEDKRKRITTLEARFRVFHGLPPDVDASRGEVNRLQAELEALKRRRDELFERI</sequence>
<comment type="similarity">
    <text evidence="2">Belongs to the HAUS1 family.</text>
</comment>
<dbReference type="GO" id="GO:0051225">
    <property type="term" value="P:spindle assembly"/>
    <property type="evidence" value="ECO:0007669"/>
    <property type="project" value="InterPro"/>
</dbReference>
<evidence type="ECO:0000256" key="9">
    <source>
        <dbReference type="ARBA" id="ARBA00023306"/>
    </source>
</evidence>
<dbReference type="VEuPathDB" id="FungiDB:G647_04333"/>
<organism evidence="11 12">
    <name type="scientific">Cladophialophora carrionii</name>
    <dbReference type="NCBI Taxonomy" id="86049"/>
    <lineage>
        <taxon>Eukaryota</taxon>
        <taxon>Fungi</taxon>
        <taxon>Dikarya</taxon>
        <taxon>Ascomycota</taxon>
        <taxon>Pezizomycotina</taxon>
        <taxon>Eurotiomycetes</taxon>
        <taxon>Chaetothyriomycetidae</taxon>
        <taxon>Chaetothyriales</taxon>
        <taxon>Herpotrichiellaceae</taxon>
        <taxon>Cladophialophora</taxon>
    </lineage>
</organism>
<dbReference type="GO" id="GO:0051301">
    <property type="term" value="P:cell division"/>
    <property type="evidence" value="ECO:0007669"/>
    <property type="project" value="UniProtKB-KW"/>
</dbReference>
<keyword evidence="7" id="KW-0175">Coiled coil</keyword>
<dbReference type="OrthoDB" id="5372507at2759"/>
<dbReference type="VEuPathDB" id="FungiDB:CLCR_10517"/>
<accession>A0A1C1CWR0</accession>
<dbReference type="GO" id="GO:0070652">
    <property type="term" value="C:HAUS complex"/>
    <property type="evidence" value="ECO:0007669"/>
    <property type="project" value="InterPro"/>
</dbReference>
<evidence type="ECO:0000256" key="7">
    <source>
        <dbReference type="ARBA" id="ARBA00023054"/>
    </source>
</evidence>
<evidence type="ECO:0008006" key="13">
    <source>
        <dbReference type="Google" id="ProtNLM"/>
    </source>
</evidence>
<protein>
    <recommendedName>
        <fullName evidence="13">HAUS augmin-like complex subunit 1</fullName>
    </recommendedName>
</protein>
<dbReference type="GO" id="GO:0005819">
    <property type="term" value="C:spindle"/>
    <property type="evidence" value="ECO:0007669"/>
    <property type="project" value="UniProtKB-SubCell"/>
</dbReference>
<keyword evidence="12" id="KW-1185">Reference proteome</keyword>
<dbReference type="GO" id="GO:0005829">
    <property type="term" value="C:cytosol"/>
    <property type="evidence" value="ECO:0007669"/>
    <property type="project" value="TreeGrafter"/>
</dbReference>
<comment type="subcellular location">
    <subcellularLocation>
        <location evidence="1">Cytoplasm</location>
        <location evidence="1">Cytoskeleton</location>
        <location evidence="1">Spindle</location>
    </subcellularLocation>
</comment>
<dbReference type="Pfam" id="PF25762">
    <property type="entry name" value="HAUS1"/>
    <property type="match status" value="1"/>
</dbReference>
<evidence type="ECO:0000256" key="3">
    <source>
        <dbReference type="ARBA" id="ARBA00022490"/>
    </source>
</evidence>
<gene>
    <name evidence="11" type="ORF">CLCR_10517</name>
</gene>
<evidence type="ECO:0000256" key="5">
    <source>
        <dbReference type="ARBA" id="ARBA00022701"/>
    </source>
</evidence>
<evidence type="ECO:0000256" key="6">
    <source>
        <dbReference type="ARBA" id="ARBA00022776"/>
    </source>
</evidence>
<evidence type="ECO:0000256" key="1">
    <source>
        <dbReference type="ARBA" id="ARBA00004186"/>
    </source>
</evidence>
<evidence type="ECO:0000256" key="8">
    <source>
        <dbReference type="ARBA" id="ARBA00023212"/>
    </source>
</evidence>
<reference evidence="12" key="1">
    <citation type="submission" date="2015-07" db="EMBL/GenBank/DDBJ databases">
        <authorList>
            <person name="Teixeira M.M."/>
            <person name="Souza R.C."/>
            <person name="Almeida L.G."/>
            <person name="Vicente V.A."/>
            <person name="de Hoog S."/>
            <person name="Bocca A.L."/>
            <person name="de Almeida S.R."/>
            <person name="Vasconcelos A.T."/>
            <person name="Felipe M.S."/>
        </authorList>
    </citation>
    <scope>NUCLEOTIDE SEQUENCE [LARGE SCALE GENOMIC DNA]</scope>
    <source>
        <strain evidence="12">KSF</strain>
    </source>
</reference>
<keyword evidence="4" id="KW-0132">Cell division</keyword>
<feature type="compositionally biased region" description="Polar residues" evidence="10">
    <location>
        <begin position="199"/>
        <end position="210"/>
    </location>
</feature>
<dbReference type="EMBL" id="LGRB01000008">
    <property type="protein sequence ID" value="OCT52993.1"/>
    <property type="molecule type" value="Genomic_DNA"/>
</dbReference>
<evidence type="ECO:0000256" key="10">
    <source>
        <dbReference type="SAM" id="MobiDB-lite"/>
    </source>
</evidence>
<evidence type="ECO:0000256" key="2">
    <source>
        <dbReference type="ARBA" id="ARBA00005479"/>
    </source>
</evidence>
<proteinExistence type="inferred from homology"/>
<keyword evidence="6" id="KW-0498">Mitosis</keyword>
<dbReference type="PANTHER" id="PTHR31570">
    <property type="entry name" value="HAUS AUGMIN-LIKE COMPLEX SUBUNIT 1"/>
    <property type="match status" value="1"/>
</dbReference>
<evidence type="ECO:0000313" key="11">
    <source>
        <dbReference type="EMBL" id="OCT52993.1"/>
    </source>
</evidence>
<dbReference type="GO" id="GO:0005874">
    <property type="term" value="C:microtubule"/>
    <property type="evidence" value="ECO:0007669"/>
    <property type="project" value="UniProtKB-KW"/>
</dbReference>